<dbReference type="NCBIfam" id="NF040576">
    <property type="entry name" value="T2SS_GspM_XpsM"/>
    <property type="match status" value="1"/>
</dbReference>
<accession>A0ABR5SFF7</accession>
<reference evidence="2 3" key="1">
    <citation type="submission" date="2015-11" db="EMBL/GenBank/DDBJ databases">
        <authorList>
            <person name="Lin W."/>
        </authorList>
    </citation>
    <scope>NUCLEOTIDE SEQUENCE [LARGE SCALE GENOMIC DNA]</scope>
    <source>
        <strain evidence="2 3">HCH-1</strain>
    </source>
</reference>
<keyword evidence="3" id="KW-1185">Reference proteome</keyword>
<evidence type="ECO:0000313" key="3">
    <source>
        <dbReference type="Proteomes" id="UP000060487"/>
    </source>
</evidence>
<protein>
    <submittedName>
        <fullName evidence="2">General secretion pathway protein GspM</fullName>
    </submittedName>
</protein>
<dbReference type="InterPro" id="IPR034756">
    <property type="entry name" value="T2SSM_b"/>
</dbReference>
<evidence type="ECO:0000313" key="2">
    <source>
        <dbReference type="EMBL" id="KWT85933.1"/>
    </source>
</evidence>
<dbReference type="EMBL" id="LNQR01000058">
    <property type="protein sequence ID" value="KWT85933.1"/>
    <property type="molecule type" value="Genomic_DNA"/>
</dbReference>
<gene>
    <name evidence="2" type="ORF">ASN18_1644</name>
</gene>
<sequence>MRNKKLNVLLSIVAVLVFLLAYDFFYKGLQDRKEELEQNKEMRIKTLTKYKTIIAQKDEIEKNVNLNKEREEQLRAITVEAKTSALAAADLQKIIQPIITSHGGSIMRMNVKQAESKPPFQLITIELDTNLPSITVLNETIYDIETKKPLFFIKKLDARAVNFMNPVEIAVNMEIYALMKQQ</sequence>
<comment type="caution">
    <text evidence="2">The sequence shown here is derived from an EMBL/GenBank/DDBJ whole genome shotgun (WGS) entry which is preliminary data.</text>
</comment>
<dbReference type="RefSeq" id="WP_085052260.1">
    <property type="nucleotide sequence ID" value="NZ_LNQR01000058.1"/>
</dbReference>
<keyword evidence="1" id="KW-0812">Transmembrane</keyword>
<organism evidence="2 3">
    <name type="scientific">Candidatus Magnetominusculus xianensis</name>
    <dbReference type="NCBI Taxonomy" id="1748249"/>
    <lineage>
        <taxon>Bacteria</taxon>
        <taxon>Pseudomonadati</taxon>
        <taxon>Nitrospirota</taxon>
        <taxon>Nitrospiria</taxon>
        <taxon>Nitrospirales</taxon>
        <taxon>Nitrospiraceae</taxon>
        <taxon>Candidatus Magnetominusculus</taxon>
    </lineage>
</organism>
<proteinExistence type="predicted"/>
<evidence type="ECO:0000256" key="1">
    <source>
        <dbReference type="SAM" id="Phobius"/>
    </source>
</evidence>
<keyword evidence="1" id="KW-0472">Membrane</keyword>
<keyword evidence="1" id="KW-1133">Transmembrane helix</keyword>
<name>A0ABR5SFF7_9BACT</name>
<dbReference type="Proteomes" id="UP000060487">
    <property type="component" value="Unassembled WGS sequence"/>
</dbReference>
<dbReference type="Pfam" id="PF10741">
    <property type="entry name" value="T2SSM_b"/>
    <property type="match status" value="1"/>
</dbReference>
<feature type="transmembrane region" description="Helical" evidence="1">
    <location>
        <begin position="6"/>
        <end position="25"/>
    </location>
</feature>